<dbReference type="InterPro" id="IPR000014">
    <property type="entry name" value="PAS"/>
</dbReference>
<dbReference type="KEGG" id="mmob:F6R98_13635"/>
<evidence type="ECO:0000259" key="1">
    <source>
        <dbReference type="Pfam" id="PF13426"/>
    </source>
</evidence>
<dbReference type="NCBIfam" id="TIGR00229">
    <property type="entry name" value="sensory_box"/>
    <property type="match status" value="1"/>
</dbReference>
<dbReference type="CDD" id="cd00130">
    <property type="entry name" value="PAS"/>
    <property type="match status" value="1"/>
</dbReference>
<name>A0A5Q0BSS3_9GAMM</name>
<sequence>MLAGVSQADKALLPYEVLQHELLVHKVELEMQIEELRRSHIAMEEARDLYVDLYDFSPVGYITINRECLISEINLTGAALLGVDRAKLVNRRFSQFISPQDQDRWHSLFLKTMKDTGTEKQAFVFEMTRSDGFTFHAYLDCRRRESLDAPPTLRLVMIDIGKIKQAEAEKSSV</sequence>
<protein>
    <submittedName>
        <fullName evidence="2">PAS domain S-box protein</fullName>
    </submittedName>
</protein>
<accession>A0A5Q0BSS3</accession>
<dbReference type="AlphaFoldDB" id="A0A5Q0BSS3"/>
<dbReference type="SUPFAM" id="SSF55785">
    <property type="entry name" value="PYP-like sensor domain (PAS domain)"/>
    <property type="match status" value="1"/>
</dbReference>
<gene>
    <name evidence="2" type="ORF">F6R98_13635</name>
</gene>
<dbReference type="InParanoid" id="A0A5Q0BSS3"/>
<evidence type="ECO:0000313" key="2">
    <source>
        <dbReference type="EMBL" id="QFY45117.1"/>
    </source>
</evidence>
<dbReference type="InterPro" id="IPR035965">
    <property type="entry name" value="PAS-like_dom_sf"/>
</dbReference>
<dbReference type="OrthoDB" id="6366277at2"/>
<feature type="domain" description="PAS" evidence="1">
    <location>
        <begin position="58"/>
        <end position="143"/>
    </location>
</feature>
<organism evidence="2 3">
    <name type="scientific">Candidatus Methylospira mobilis</name>
    <dbReference type="NCBI Taxonomy" id="1808979"/>
    <lineage>
        <taxon>Bacteria</taxon>
        <taxon>Pseudomonadati</taxon>
        <taxon>Pseudomonadota</taxon>
        <taxon>Gammaproteobacteria</taxon>
        <taxon>Methylococcales</taxon>
        <taxon>Methylococcaceae</taxon>
        <taxon>Candidatus Methylospira</taxon>
    </lineage>
</organism>
<evidence type="ECO:0000313" key="3">
    <source>
        <dbReference type="Proteomes" id="UP000325755"/>
    </source>
</evidence>
<dbReference type="EMBL" id="CP044205">
    <property type="protein sequence ID" value="QFY45117.1"/>
    <property type="molecule type" value="Genomic_DNA"/>
</dbReference>
<dbReference type="Proteomes" id="UP000325755">
    <property type="component" value="Chromosome"/>
</dbReference>
<proteinExistence type="predicted"/>
<reference evidence="2 3" key="1">
    <citation type="submission" date="2019-09" db="EMBL/GenBank/DDBJ databases">
        <title>Ecophysiology of the spiral-shaped methanotroph Methylospira mobilis as revealed by the complete genome sequence.</title>
        <authorList>
            <person name="Oshkin I.Y."/>
            <person name="Dedysh S.N."/>
            <person name="Miroshnikov K."/>
            <person name="Danilova O.V."/>
            <person name="Hakobyan A."/>
            <person name="Liesack W."/>
        </authorList>
    </citation>
    <scope>NUCLEOTIDE SEQUENCE [LARGE SCALE GENOMIC DNA]</scope>
    <source>
        <strain evidence="2 3">Shm1</strain>
    </source>
</reference>
<keyword evidence="3" id="KW-1185">Reference proteome</keyword>
<dbReference type="Gene3D" id="3.30.450.20">
    <property type="entry name" value="PAS domain"/>
    <property type="match status" value="1"/>
</dbReference>
<dbReference type="Pfam" id="PF13426">
    <property type="entry name" value="PAS_9"/>
    <property type="match status" value="1"/>
</dbReference>